<evidence type="ECO:0000313" key="1">
    <source>
        <dbReference type="EMBL" id="CAG7564363.1"/>
    </source>
</evidence>
<dbReference type="AlphaFoldDB" id="A0A8J2IUC5"/>
<comment type="caution">
    <text evidence="1">The sequence shown here is derived from an EMBL/GenBank/DDBJ whole genome shotgun (WGS) entry which is preliminary data.</text>
</comment>
<gene>
    <name evidence="1" type="ORF">FEQUK3_LOCUS10107</name>
</gene>
<reference evidence="1" key="1">
    <citation type="submission" date="2021-05" db="EMBL/GenBank/DDBJ databases">
        <authorList>
            <person name="Khan N."/>
        </authorList>
    </citation>
    <scope>NUCLEOTIDE SEQUENCE</scope>
</reference>
<organism evidence="1 2">
    <name type="scientific">Fusarium equiseti</name>
    <name type="common">Fusarium scirpi</name>
    <dbReference type="NCBI Taxonomy" id="61235"/>
    <lineage>
        <taxon>Eukaryota</taxon>
        <taxon>Fungi</taxon>
        <taxon>Dikarya</taxon>
        <taxon>Ascomycota</taxon>
        <taxon>Pezizomycotina</taxon>
        <taxon>Sordariomycetes</taxon>
        <taxon>Hypocreomycetidae</taxon>
        <taxon>Hypocreales</taxon>
        <taxon>Nectriaceae</taxon>
        <taxon>Fusarium</taxon>
        <taxon>Fusarium incarnatum-equiseti species complex</taxon>
    </lineage>
</organism>
<proteinExistence type="predicted"/>
<name>A0A8J2IUC5_FUSEQ</name>
<dbReference type="Proteomes" id="UP000693738">
    <property type="component" value="Unassembled WGS sequence"/>
</dbReference>
<accession>A0A8J2IUC5</accession>
<sequence>MSQNSNSDAESVKTDVLLAIKHVHLANIISREKNHEYRRYRLKDGVCRLWLYETAHDGGSSSIIHIAVIPPNIRHEPGEVPTGPHGIGNEEFNAGVKESKFGYPIFELYELVNPVTLNEMKARWGFNGAPQGYQYMKPELWEDRWGQHGDGSEKIKKVF</sequence>
<evidence type="ECO:0000313" key="2">
    <source>
        <dbReference type="Proteomes" id="UP000693738"/>
    </source>
</evidence>
<protein>
    <submittedName>
        <fullName evidence="1">Uncharacterized protein</fullName>
    </submittedName>
</protein>
<dbReference type="EMBL" id="CAJSTJ010000165">
    <property type="protein sequence ID" value="CAG7564363.1"/>
    <property type="molecule type" value="Genomic_DNA"/>
</dbReference>